<gene>
    <name evidence="2" type="ORF">HXK03_04260</name>
</gene>
<evidence type="ECO:0000313" key="3">
    <source>
        <dbReference type="Proteomes" id="UP000718630"/>
    </source>
</evidence>
<dbReference type="EMBL" id="JABZFZ010000181">
    <property type="protein sequence ID" value="MBF0940072.1"/>
    <property type="molecule type" value="Genomic_DNA"/>
</dbReference>
<proteinExistence type="predicted"/>
<reference evidence="2" key="1">
    <citation type="submission" date="2020-04" db="EMBL/GenBank/DDBJ databases">
        <title>Deep metagenomics examines the oral microbiome during advanced dental caries in children, revealing novel taxa and co-occurrences with host molecules.</title>
        <authorList>
            <person name="Baker J.L."/>
            <person name="Morton J.T."/>
            <person name="Dinis M."/>
            <person name="Alvarez R."/>
            <person name="Tran N.C."/>
            <person name="Knight R."/>
            <person name="Edlund A."/>
        </authorList>
    </citation>
    <scope>NUCLEOTIDE SEQUENCE</scope>
    <source>
        <strain evidence="2">JCVI_32_bin.64</strain>
    </source>
</reference>
<dbReference type="Pfam" id="PF04324">
    <property type="entry name" value="Fer2_BFD"/>
    <property type="match status" value="1"/>
</dbReference>
<dbReference type="Proteomes" id="UP000718630">
    <property type="component" value="Unassembled WGS sequence"/>
</dbReference>
<feature type="domain" description="BFD-like [2Fe-2S]-binding" evidence="1">
    <location>
        <begin position="5"/>
        <end position="55"/>
    </location>
</feature>
<dbReference type="InterPro" id="IPR041854">
    <property type="entry name" value="BFD-like_2Fe2S-bd_dom_sf"/>
</dbReference>
<name>A0A929QYP3_9ACTO</name>
<protein>
    <submittedName>
        <fullName evidence="2">(2Fe-2S)-binding protein</fullName>
    </submittedName>
</protein>
<evidence type="ECO:0000259" key="1">
    <source>
        <dbReference type="Pfam" id="PF04324"/>
    </source>
</evidence>
<sequence>SHEQIICECEMATRAMLERVMDTLPKSQLDDVRRQMRLGMGPCQGGFCSQRAAGIAHERGDIDAERANGLLRLFLKNRWIGLWPILYGKQVRQAALDNWIHEGTLDVEHLPVPVEEVVR</sequence>
<dbReference type="Gene3D" id="1.10.10.1100">
    <property type="entry name" value="BFD-like [2Fe-2S]-binding domain"/>
    <property type="match status" value="1"/>
</dbReference>
<dbReference type="InterPro" id="IPR007419">
    <property type="entry name" value="BFD-like_2Fe2S-bd_dom"/>
</dbReference>
<organism evidence="2 3">
    <name type="scientific">Schaalia georgiae</name>
    <dbReference type="NCBI Taxonomy" id="52768"/>
    <lineage>
        <taxon>Bacteria</taxon>
        <taxon>Bacillati</taxon>
        <taxon>Actinomycetota</taxon>
        <taxon>Actinomycetes</taxon>
        <taxon>Actinomycetales</taxon>
        <taxon>Actinomycetaceae</taxon>
        <taxon>Schaalia</taxon>
    </lineage>
</organism>
<dbReference type="AlphaFoldDB" id="A0A929QYP3"/>
<accession>A0A929QYP3</accession>
<evidence type="ECO:0000313" key="2">
    <source>
        <dbReference type="EMBL" id="MBF0940072.1"/>
    </source>
</evidence>
<feature type="non-terminal residue" evidence="2">
    <location>
        <position position="1"/>
    </location>
</feature>
<comment type="caution">
    <text evidence="2">The sequence shown here is derived from an EMBL/GenBank/DDBJ whole genome shotgun (WGS) entry which is preliminary data.</text>
</comment>
<dbReference type="CDD" id="cd19946">
    <property type="entry name" value="GlpA-like_Fer2_BFD-like"/>
    <property type="match status" value="1"/>
</dbReference>